<dbReference type="InterPro" id="IPR023214">
    <property type="entry name" value="HAD_sf"/>
</dbReference>
<dbReference type="InterPro" id="IPR041492">
    <property type="entry name" value="HAD_2"/>
</dbReference>
<gene>
    <name evidence="1" type="ORF">F6V25_16145</name>
</gene>
<evidence type="ECO:0000313" key="1">
    <source>
        <dbReference type="EMBL" id="KAB0663705.1"/>
    </source>
</evidence>
<proteinExistence type="predicted"/>
<dbReference type="GO" id="GO:0016787">
    <property type="term" value="F:hydrolase activity"/>
    <property type="evidence" value="ECO:0007669"/>
    <property type="project" value="UniProtKB-KW"/>
</dbReference>
<name>A0A7J4ZM56_9BACT</name>
<dbReference type="SFLD" id="SFLDS00003">
    <property type="entry name" value="Haloacid_Dehalogenase"/>
    <property type="match status" value="1"/>
</dbReference>
<protein>
    <submittedName>
        <fullName evidence="1">HAD family hydrolase</fullName>
    </submittedName>
</protein>
<reference evidence="1 2" key="1">
    <citation type="submission" date="2019-09" db="EMBL/GenBank/DDBJ databases">
        <title>Geobacter sp. Red96, a novel strain isolated from paddy soil.</title>
        <authorList>
            <person name="Xu Z."/>
            <person name="Masuda Y."/>
            <person name="Itoh H."/>
            <person name="Senoo K."/>
        </authorList>
    </citation>
    <scope>NUCLEOTIDE SEQUENCE [LARGE SCALE GENOMIC DNA]</scope>
    <source>
        <strain evidence="1 2">Red96</strain>
    </source>
</reference>
<dbReference type="Gene3D" id="1.10.260.80">
    <property type="match status" value="1"/>
</dbReference>
<dbReference type="AlphaFoldDB" id="A0A7J4ZM56"/>
<keyword evidence="1" id="KW-0378">Hydrolase</keyword>
<keyword evidence="2" id="KW-1185">Reference proteome</keyword>
<sequence>MADNGARYADPVAARSHWVFDLDGTLTVAVHDFAAIRQELSIPDGCDILGHLASLPEHRARPLHVRLQEIELELAHITEAAPGAQELLDRLYSAGASLGVLTRNTRDNALRTLEIIGLGGYFAATDVLGRDEALPKPDPDGIHRLMTLWGAEAATTVMVGDYLYDLQAGRLAGALTVHVDTTRCFRWPQLADICVGTLEELALRLDR</sequence>
<organism evidence="1 2">
    <name type="scientific">Oryzomonas japonica</name>
    <dbReference type="NCBI Taxonomy" id="2603858"/>
    <lineage>
        <taxon>Bacteria</taxon>
        <taxon>Pseudomonadati</taxon>
        <taxon>Thermodesulfobacteriota</taxon>
        <taxon>Desulfuromonadia</taxon>
        <taxon>Geobacterales</taxon>
        <taxon>Geobacteraceae</taxon>
        <taxon>Oryzomonas</taxon>
    </lineage>
</organism>
<dbReference type="SUPFAM" id="SSF56784">
    <property type="entry name" value="HAD-like"/>
    <property type="match status" value="1"/>
</dbReference>
<dbReference type="EMBL" id="VZQZ01000012">
    <property type="protein sequence ID" value="KAB0663705.1"/>
    <property type="molecule type" value="Genomic_DNA"/>
</dbReference>
<dbReference type="NCBIfam" id="TIGR01509">
    <property type="entry name" value="HAD-SF-IA-v3"/>
    <property type="match status" value="1"/>
</dbReference>
<evidence type="ECO:0000313" key="2">
    <source>
        <dbReference type="Proteomes" id="UP000420562"/>
    </source>
</evidence>
<comment type="caution">
    <text evidence="1">The sequence shown here is derived from an EMBL/GenBank/DDBJ whole genome shotgun (WGS) entry which is preliminary data.</text>
</comment>
<dbReference type="RefSeq" id="WP_151129640.1">
    <property type="nucleotide sequence ID" value="NZ_VZQZ01000012.1"/>
</dbReference>
<dbReference type="SFLD" id="SFLDG01129">
    <property type="entry name" value="C1.5:_HAD__Beta-PGM__Phosphata"/>
    <property type="match status" value="1"/>
</dbReference>
<dbReference type="Gene3D" id="3.40.50.1000">
    <property type="entry name" value="HAD superfamily/HAD-like"/>
    <property type="match status" value="1"/>
</dbReference>
<dbReference type="PANTHER" id="PTHR43885">
    <property type="entry name" value="HALOACID DEHALOGENASE-LIKE HYDROLASE"/>
    <property type="match status" value="1"/>
</dbReference>
<dbReference type="InterPro" id="IPR036412">
    <property type="entry name" value="HAD-like_sf"/>
</dbReference>
<dbReference type="PANTHER" id="PTHR43885:SF1">
    <property type="entry name" value="SUPERFAMILY HYDROLASE, PUTATIVE (AFU_ORTHOLOGUE AFUA_4G13290)-RELATED"/>
    <property type="match status" value="1"/>
</dbReference>
<dbReference type="InterPro" id="IPR006439">
    <property type="entry name" value="HAD-SF_hydro_IA"/>
</dbReference>
<accession>A0A7J4ZM56</accession>
<dbReference type="Pfam" id="PF13419">
    <property type="entry name" value="HAD_2"/>
    <property type="match status" value="1"/>
</dbReference>
<dbReference type="Proteomes" id="UP000420562">
    <property type="component" value="Unassembled WGS sequence"/>
</dbReference>